<dbReference type="CDD" id="cd14014">
    <property type="entry name" value="STKc_PknB_like"/>
    <property type="match status" value="1"/>
</dbReference>
<feature type="domain" description="Protein kinase" evidence="9">
    <location>
        <begin position="16"/>
        <end position="274"/>
    </location>
</feature>
<dbReference type="GO" id="GO:0004674">
    <property type="term" value="F:protein serine/threonine kinase activity"/>
    <property type="evidence" value="ECO:0007669"/>
    <property type="project" value="UniProtKB-KW"/>
</dbReference>
<protein>
    <recommendedName>
        <fullName evidence="1">non-specific serine/threonine protein kinase</fullName>
        <ecNumber evidence="1">2.7.11.1</ecNumber>
    </recommendedName>
</protein>
<keyword evidence="3 10" id="KW-0808">Transferase</keyword>
<dbReference type="EMBL" id="JACBZD010000001">
    <property type="protein sequence ID" value="NYI05969.1"/>
    <property type="molecule type" value="Genomic_DNA"/>
</dbReference>
<evidence type="ECO:0000256" key="3">
    <source>
        <dbReference type="ARBA" id="ARBA00022679"/>
    </source>
</evidence>
<dbReference type="PROSITE" id="PS00107">
    <property type="entry name" value="PROTEIN_KINASE_ATP"/>
    <property type="match status" value="1"/>
</dbReference>
<evidence type="ECO:0000313" key="10">
    <source>
        <dbReference type="EMBL" id="NYI05969.1"/>
    </source>
</evidence>
<feature type="compositionally biased region" description="Low complexity" evidence="8">
    <location>
        <begin position="325"/>
        <end position="340"/>
    </location>
</feature>
<dbReference type="InterPro" id="IPR017441">
    <property type="entry name" value="Protein_kinase_ATP_BS"/>
</dbReference>
<accession>A0A852ZUL0</accession>
<dbReference type="SUPFAM" id="SSF56112">
    <property type="entry name" value="Protein kinase-like (PK-like)"/>
    <property type="match status" value="1"/>
</dbReference>
<keyword evidence="4 7" id="KW-0547">Nucleotide-binding</keyword>
<evidence type="ECO:0000256" key="5">
    <source>
        <dbReference type="ARBA" id="ARBA00022777"/>
    </source>
</evidence>
<dbReference type="InterPro" id="IPR000719">
    <property type="entry name" value="Prot_kinase_dom"/>
</dbReference>
<dbReference type="InterPro" id="IPR011009">
    <property type="entry name" value="Kinase-like_dom_sf"/>
</dbReference>
<evidence type="ECO:0000259" key="9">
    <source>
        <dbReference type="PROSITE" id="PS50011"/>
    </source>
</evidence>
<dbReference type="EC" id="2.7.11.1" evidence="1"/>
<evidence type="ECO:0000256" key="1">
    <source>
        <dbReference type="ARBA" id="ARBA00012513"/>
    </source>
</evidence>
<keyword evidence="5" id="KW-0418">Kinase</keyword>
<dbReference type="Gene3D" id="1.10.510.10">
    <property type="entry name" value="Transferase(Phosphotransferase) domain 1"/>
    <property type="match status" value="1"/>
</dbReference>
<feature type="region of interest" description="Disordered" evidence="8">
    <location>
        <begin position="325"/>
        <end position="489"/>
    </location>
</feature>
<dbReference type="Pfam" id="PF00069">
    <property type="entry name" value="Pkinase"/>
    <property type="match status" value="1"/>
</dbReference>
<evidence type="ECO:0000256" key="7">
    <source>
        <dbReference type="PROSITE-ProRule" id="PRU10141"/>
    </source>
</evidence>
<dbReference type="PROSITE" id="PS50011">
    <property type="entry name" value="PROTEIN_KINASE_DOM"/>
    <property type="match status" value="1"/>
</dbReference>
<feature type="binding site" evidence="7">
    <location>
        <position position="45"/>
    </location>
    <ligand>
        <name>ATP</name>
        <dbReference type="ChEBI" id="CHEBI:30616"/>
    </ligand>
</feature>
<feature type="compositionally biased region" description="Basic and acidic residues" evidence="8">
    <location>
        <begin position="443"/>
        <end position="459"/>
    </location>
</feature>
<gene>
    <name evidence="10" type="ORF">FHU37_002912</name>
</gene>
<reference evidence="10 11" key="1">
    <citation type="submission" date="2020-07" db="EMBL/GenBank/DDBJ databases">
        <title>Sequencing the genomes of 1000 actinobacteria strains.</title>
        <authorList>
            <person name="Klenk H.-P."/>
        </authorList>
    </citation>
    <scope>NUCLEOTIDE SEQUENCE [LARGE SCALE GENOMIC DNA]</scope>
    <source>
        <strain evidence="10 11">DSM 42178</strain>
    </source>
</reference>
<evidence type="ECO:0000256" key="2">
    <source>
        <dbReference type="ARBA" id="ARBA00022527"/>
    </source>
</evidence>
<dbReference type="InterPro" id="IPR008271">
    <property type="entry name" value="Ser/Thr_kinase_AS"/>
</dbReference>
<dbReference type="PROSITE" id="PS00108">
    <property type="entry name" value="PROTEIN_KINASE_ST"/>
    <property type="match status" value="1"/>
</dbReference>
<dbReference type="Proteomes" id="UP000567795">
    <property type="component" value="Unassembled WGS sequence"/>
</dbReference>
<dbReference type="SMART" id="SM00220">
    <property type="entry name" value="S_TKc"/>
    <property type="match status" value="1"/>
</dbReference>
<feature type="compositionally biased region" description="Low complexity" evidence="8">
    <location>
        <begin position="426"/>
        <end position="438"/>
    </location>
</feature>
<sequence length="489" mass="50962">MTLEQGIDHRLLAGRYRLASVLGRGGMGTVWRAVDEMLGRHVAVKELRIPGGVDEEEARRLHTRTLREAKATARIRHDGAATVFDVVEEDGRPWIVMELIEGRSLAEIIDTEGPLDHERAAYITLRLLGVLRTAHRQGILHRDVKPSNVIITAENRVVLTDFGIATVEGDPSVTSTGMIVGAPSYIAPERARGRKPGPAADLWSLGGTLYTMLEGHPPYDRGSAIATLTAVLTERPLPAMNAGPLRPVIDGLLRKDPLQRWDHDIVRRRLTAVLEDLGAGEQAAATGDAAADATAAGGAAAGAVAGAAPDDTVAGLGRTAPVTAATAPAGPAGSSALAGPAPVPAQRPAPPAGGNALGDTAAVPAVPAAAASPARPARAPEPGRHPAGQTARATGPLPPQNRRPLPGQGFPAAPTPSAAPDRARWDAIAADDTGALDALDADGQDRQNGRDGQDGDRDPAAAASVRRPLLGRIRSRLSRHRPSWTHRNP</sequence>
<dbReference type="Gene3D" id="3.30.200.20">
    <property type="entry name" value="Phosphorylase Kinase, domain 1"/>
    <property type="match status" value="1"/>
</dbReference>
<evidence type="ECO:0000256" key="6">
    <source>
        <dbReference type="ARBA" id="ARBA00022840"/>
    </source>
</evidence>
<evidence type="ECO:0000313" key="11">
    <source>
        <dbReference type="Proteomes" id="UP000567795"/>
    </source>
</evidence>
<name>A0A852ZUL0_9ACTN</name>
<keyword evidence="6 7" id="KW-0067">ATP-binding</keyword>
<feature type="compositionally biased region" description="Pro residues" evidence="8">
    <location>
        <begin position="341"/>
        <end position="351"/>
    </location>
</feature>
<feature type="compositionally biased region" description="Low complexity" evidence="8">
    <location>
        <begin position="361"/>
        <end position="377"/>
    </location>
</feature>
<comment type="caution">
    <text evidence="10">The sequence shown here is derived from an EMBL/GenBank/DDBJ whole genome shotgun (WGS) entry which is preliminary data.</text>
</comment>
<evidence type="ECO:0000256" key="4">
    <source>
        <dbReference type="ARBA" id="ARBA00022741"/>
    </source>
</evidence>
<evidence type="ECO:0000256" key="8">
    <source>
        <dbReference type="SAM" id="MobiDB-lite"/>
    </source>
</evidence>
<feature type="compositionally biased region" description="Basic residues" evidence="8">
    <location>
        <begin position="473"/>
        <end position="489"/>
    </location>
</feature>
<keyword evidence="2" id="KW-0723">Serine/threonine-protein kinase</keyword>
<dbReference type="RefSeq" id="WP_376773944.1">
    <property type="nucleotide sequence ID" value="NZ_JACBZD010000001.1"/>
</dbReference>
<dbReference type="PANTHER" id="PTHR43289">
    <property type="entry name" value="MITOGEN-ACTIVATED PROTEIN KINASE KINASE KINASE 20-RELATED"/>
    <property type="match status" value="1"/>
</dbReference>
<proteinExistence type="predicted"/>
<dbReference type="AlphaFoldDB" id="A0A852ZUL0"/>
<keyword evidence="11" id="KW-1185">Reference proteome</keyword>
<dbReference type="GO" id="GO:0005524">
    <property type="term" value="F:ATP binding"/>
    <property type="evidence" value="ECO:0007669"/>
    <property type="project" value="UniProtKB-UniRule"/>
</dbReference>
<dbReference type="PANTHER" id="PTHR43289:SF6">
    <property type="entry name" value="SERINE_THREONINE-PROTEIN KINASE NEKL-3"/>
    <property type="match status" value="1"/>
</dbReference>
<organism evidence="10 11">
    <name type="scientific">Allostreptomyces psammosilenae</name>
    <dbReference type="NCBI Taxonomy" id="1892865"/>
    <lineage>
        <taxon>Bacteria</taxon>
        <taxon>Bacillati</taxon>
        <taxon>Actinomycetota</taxon>
        <taxon>Actinomycetes</taxon>
        <taxon>Kitasatosporales</taxon>
        <taxon>Streptomycetaceae</taxon>
        <taxon>Allostreptomyces</taxon>
    </lineage>
</organism>